<keyword evidence="3" id="KW-1185">Reference proteome</keyword>
<comment type="caution">
    <text evidence="2">The sequence shown here is derived from an EMBL/GenBank/DDBJ whole genome shotgun (WGS) entry which is preliminary data.</text>
</comment>
<feature type="compositionally biased region" description="Basic and acidic residues" evidence="1">
    <location>
        <begin position="1"/>
        <end position="23"/>
    </location>
</feature>
<feature type="compositionally biased region" description="Polar residues" evidence="1">
    <location>
        <begin position="68"/>
        <end position="77"/>
    </location>
</feature>
<evidence type="ECO:0000313" key="3">
    <source>
        <dbReference type="Proteomes" id="UP000823775"/>
    </source>
</evidence>
<feature type="non-terminal residue" evidence="2">
    <location>
        <position position="227"/>
    </location>
</feature>
<feature type="compositionally biased region" description="Polar residues" evidence="1">
    <location>
        <begin position="31"/>
        <end position="44"/>
    </location>
</feature>
<reference evidence="2 3" key="1">
    <citation type="journal article" date="2021" name="BMC Genomics">
        <title>Datura genome reveals duplications of psychoactive alkaloid biosynthetic genes and high mutation rate following tissue culture.</title>
        <authorList>
            <person name="Rajewski A."/>
            <person name="Carter-House D."/>
            <person name="Stajich J."/>
            <person name="Litt A."/>
        </authorList>
    </citation>
    <scope>NUCLEOTIDE SEQUENCE [LARGE SCALE GENOMIC DNA]</scope>
    <source>
        <strain evidence="2">AR-01</strain>
    </source>
</reference>
<evidence type="ECO:0000313" key="2">
    <source>
        <dbReference type="EMBL" id="MCD9644063.1"/>
    </source>
</evidence>
<accession>A0ABS8VD17</accession>
<gene>
    <name evidence="2" type="ORF">HAX54_032035</name>
</gene>
<sequence>MACTIRKRDEERRKAKEREEIVKNSKGAIPTDQTHASQVDNSGMVSDLPLHTDTSLQVPNGAKENVPINPNGSNPQNPKEKGPQNPNEIAPKNPKKRMYVANTSTSVVLVVANTSPLPHGSPATIGTVSEPLPHGFPISLLVVGVIGGKVDGQEDGPRGLVGCQEKPIETFSTSHSHLNTSEKRKAAQKKKVELEATLIASHHDMDSPQNFVKEMTSNIITSDIQTP</sequence>
<dbReference type="EMBL" id="JACEIK010004067">
    <property type="protein sequence ID" value="MCD9644063.1"/>
    <property type="molecule type" value="Genomic_DNA"/>
</dbReference>
<name>A0ABS8VD17_DATST</name>
<proteinExistence type="predicted"/>
<dbReference type="Proteomes" id="UP000823775">
    <property type="component" value="Unassembled WGS sequence"/>
</dbReference>
<evidence type="ECO:0000256" key="1">
    <source>
        <dbReference type="SAM" id="MobiDB-lite"/>
    </source>
</evidence>
<organism evidence="2 3">
    <name type="scientific">Datura stramonium</name>
    <name type="common">Jimsonweed</name>
    <name type="synonym">Common thornapple</name>
    <dbReference type="NCBI Taxonomy" id="4076"/>
    <lineage>
        <taxon>Eukaryota</taxon>
        <taxon>Viridiplantae</taxon>
        <taxon>Streptophyta</taxon>
        <taxon>Embryophyta</taxon>
        <taxon>Tracheophyta</taxon>
        <taxon>Spermatophyta</taxon>
        <taxon>Magnoliopsida</taxon>
        <taxon>eudicotyledons</taxon>
        <taxon>Gunneridae</taxon>
        <taxon>Pentapetalae</taxon>
        <taxon>asterids</taxon>
        <taxon>lamiids</taxon>
        <taxon>Solanales</taxon>
        <taxon>Solanaceae</taxon>
        <taxon>Solanoideae</taxon>
        <taxon>Datureae</taxon>
        <taxon>Datura</taxon>
    </lineage>
</organism>
<protein>
    <submittedName>
        <fullName evidence="2">Uncharacterized protein</fullName>
    </submittedName>
</protein>
<feature type="region of interest" description="Disordered" evidence="1">
    <location>
        <begin position="1"/>
        <end position="95"/>
    </location>
</feature>